<keyword evidence="2" id="KW-0378">Hydrolase</keyword>
<keyword evidence="5" id="KW-1185">Reference proteome</keyword>
<dbReference type="EMBL" id="JAUCMV010000004">
    <property type="protein sequence ID" value="KAK0404782.1"/>
    <property type="molecule type" value="Genomic_DNA"/>
</dbReference>
<evidence type="ECO:0000313" key="4">
    <source>
        <dbReference type="EMBL" id="KAK0404782.1"/>
    </source>
</evidence>
<evidence type="ECO:0000256" key="2">
    <source>
        <dbReference type="ARBA" id="ARBA00022801"/>
    </source>
</evidence>
<gene>
    <name evidence="4" type="ORF">QR680_017623</name>
</gene>
<reference evidence="4" key="1">
    <citation type="submission" date="2023-06" db="EMBL/GenBank/DDBJ databases">
        <title>Genomic analysis of the entomopathogenic nematode Steinernema hermaphroditum.</title>
        <authorList>
            <person name="Schwarz E.M."/>
            <person name="Heppert J.K."/>
            <person name="Baniya A."/>
            <person name="Schwartz H.T."/>
            <person name="Tan C.-H."/>
            <person name="Antoshechkin I."/>
            <person name="Sternberg P.W."/>
            <person name="Goodrich-Blair H."/>
            <person name="Dillman A.R."/>
        </authorList>
    </citation>
    <scope>NUCLEOTIDE SEQUENCE</scope>
    <source>
        <strain evidence="4">PS9179</strain>
        <tissue evidence="4">Whole animal</tissue>
    </source>
</reference>
<dbReference type="AlphaFoldDB" id="A0AA39HF97"/>
<dbReference type="GO" id="GO:0036297">
    <property type="term" value="P:interstrand cross-link repair"/>
    <property type="evidence" value="ECO:0007669"/>
    <property type="project" value="TreeGrafter"/>
</dbReference>
<protein>
    <recommendedName>
        <fullName evidence="6">DNA repair metallo-beta-lactamase domain-containing protein</fullName>
    </recommendedName>
</protein>
<keyword evidence="1" id="KW-0540">Nuclease</keyword>
<dbReference type="Proteomes" id="UP001175271">
    <property type="component" value="Unassembled WGS sequence"/>
</dbReference>
<dbReference type="PANTHER" id="PTHR23240:SF8">
    <property type="entry name" value="PROTEIN ARTEMIS"/>
    <property type="match status" value="1"/>
</dbReference>
<accession>A0AA39HF97</accession>
<dbReference type="Gene3D" id="3.40.50.12650">
    <property type="match status" value="1"/>
</dbReference>
<organism evidence="4 5">
    <name type="scientific">Steinernema hermaphroditum</name>
    <dbReference type="NCBI Taxonomy" id="289476"/>
    <lineage>
        <taxon>Eukaryota</taxon>
        <taxon>Metazoa</taxon>
        <taxon>Ecdysozoa</taxon>
        <taxon>Nematoda</taxon>
        <taxon>Chromadorea</taxon>
        <taxon>Rhabditida</taxon>
        <taxon>Tylenchina</taxon>
        <taxon>Panagrolaimomorpha</taxon>
        <taxon>Strongyloidoidea</taxon>
        <taxon>Steinernematidae</taxon>
        <taxon>Steinernema</taxon>
    </lineage>
</organism>
<dbReference type="GO" id="GO:0035312">
    <property type="term" value="F:5'-3' DNA exonuclease activity"/>
    <property type="evidence" value="ECO:0007669"/>
    <property type="project" value="TreeGrafter"/>
</dbReference>
<keyword evidence="3" id="KW-0269">Exonuclease</keyword>
<dbReference type="InterPro" id="IPR036866">
    <property type="entry name" value="RibonucZ/Hydroxyglut_hydro"/>
</dbReference>
<evidence type="ECO:0000313" key="5">
    <source>
        <dbReference type="Proteomes" id="UP001175271"/>
    </source>
</evidence>
<name>A0AA39HF97_9BILA</name>
<evidence type="ECO:0000256" key="1">
    <source>
        <dbReference type="ARBA" id="ARBA00022722"/>
    </source>
</evidence>
<dbReference type="SUPFAM" id="SSF56281">
    <property type="entry name" value="Metallo-hydrolase/oxidoreductase"/>
    <property type="match status" value="1"/>
</dbReference>
<proteinExistence type="predicted"/>
<dbReference type="PANTHER" id="PTHR23240">
    <property type="entry name" value="DNA CROSS-LINK REPAIR PROTEIN PSO2/SNM1-RELATED"/>
    <property type="match status" value="1"/>
</dbReference>
<evidence type="ECO:0000256" key="3">
    <source>
        <dbReference type="ARBA" id="ARBA00022839"/>
    </source>
</evidence>
<dbReference type="GO" id="GO:0006303">
    <property type="term" value="P:double-strand break repair via nonhomologous end joining"/>
    <property type="evidence" value="ECO:0007669"/>
    <property type="project" value="TreeGrafter"/>
</dbReference>
<comment type="caution">
    <text evidence="4">The sequence shown here is derived from an EMBL/GenBank/DDBJ whole genome shotgun (WGS) entry which is preliminary data.</text>
</comment>
<sequence>MSSFPGRLRESDEISIDQFSGTNLSSSVFFLSHCHHDHMVGLGSAAFLNALRSEDRPLFCHPITKQLLLHDPRRRYNQLEPFIVTREVEAPFTIFSDGAPLAKVTFLGAKHCPGSVMILFEFDLGQNVLYTGDFRLARKDWLAFSSLRLSPLSARFKPIDSLYFDSTFCSEESRQIQSREQCKHLLLRVVKEWLSRRPKNKVLIWSYANYGHEFILKSLWKALRMKIHVAAERLRTYKSCGSKFADFATADAEETRLHGCVYWAHEEEEDKVTRRQVLGCSGCSAGDEAVMVVKLSMMWFSLQKGVSSLNMVGYVQERFTRLQYSCHSSLTEVEEAFRILRPKRAYPNVVGRGINGQKIANHFRPFLNRSTTIRAPVLRGLGAKPLRNHPVQKNPSGFSEYLRVAENVAGRECKKLDLLMCKLRQNSIERMKE</sequence>
<dbReference type="GO" id="GO:0003684">
    <property type="term" value="F:damaged DNA binding"/>
    <property type="evidence" value="ECO:0007669"/>
    <property type="project" value="TreeGrafter"/>
</dbReference>
<dbReference type="Gene3D" id="3.60.15.10">
    <property type="entry name" value="Ribonuclease Z/Hydroxyacylglutathione hydrolase-like"/>
    <property type="match status" value="1"/>
</dbReference>
<evidence type="ECO:0008006" key="6">
    <source>
        <dbReference type="Google" id="ProtNLM"/>
    </source>
</evidence>
<dbReference type="GO" id="GO:0000723">
    <property type="term" value="P:telomere maintenance"/>
    <property type="evidence" value="ECO:0007669"/>
    <property type="project" value="TreeGrafter"/>
</dbReference>